<gene>
    <name evidence="1" type="ORF">PanWU01x14_039700</name>
</gene>
<evidence type="ECO:0000313" key="1">
    <source>
        <dbReference type="EMBL" id="PON75710.1"/>
    </source>
</evidence>
<reference evidence="2" key="1">
    <citation type="submission" date="2016-06" db="EMBL/GenBank/DDBJ databases">
        <title>Parallel loss of symbiosis genes in relatives of nitrogen-fixing non-legume Parasponia.</title>
        <authorList>
            <person name="Van Velzen R."/>
            <person name="Holmer R."/>
            <person name="Bu F."/>
            <person name="Rutten L."/>
            <person name="Van Zeijl A."/>
            <person name="Liu W."/>
            <person name="Santuari L."/>
            <person name="Cao Q."/>
            <person name="Sharma T."/>
            <person name="Shen D."/>
            <person name="Roswanjaya Y."/>
            <person name="Wardhani T."/>
            <person name="Kalhor M.S."/>
            <person name="Jansen J."/>
            <person name="Van den Hoogen J."/>
            <person name="Gungor B."/>
            <person name="Hartog M."/>
            <person name="Hontelez J."/>
            <person name="Verver J."/>
            <person name="Yang W.-C."/>
            <person name="Schijlen E."/>
            <person name="Repin R."/>
            <person name="Schilthuizen M."/>
            <person name="Schranz E."/>
            <person name="Heidstra R."/>
            <person name="Miyata K."/>
            <person name="Fedorova E."/>
            <person name="Kohlen W."/>
            <person name="Bisseling T."/>
            <person name="Smit S."/>
            <person name="Geurts R."/>
        </authorList>
    </citation>
    <scope>NUCLEOTIDE SEQUENCE [LARGE SCALE GENOMIC DNA]</scope>
    <source>
        <strain evidence="2">cv. WU1-14</strain>
    </source>
</reference>
<dbReference type="Proteomes" id="UP000237105">
    <property type="component" value="Unassembled WGS sequence"/>
</dbReference>
<comment type="caution">
    <text evidence="1">The sequence shown here is derived from an EMBL/GenBank/DDBJ whole genome shotgun (WGS) entry which is preliminary data.</text>
</comment>
<organism evidence="1 2">
    <name type="scientific">Parasponia andersonii</name>
    <name type="common">Sponia andersonii</name>
    <dbReference type="NCBI Taxonomy" id="3476"/>
    <lineage>
        <taxon>Eukaryota</taxon>
        <taxon>Viridiplantae</taxon>
        <taxon>Streptophyta</taxon>
        <taxon>Embryophyta</taxon>
        <taxon>Tracheophyta</taxon>
        <taxon>Spermatophyta</taxon>
        <taxon>Magnoliopsida</taxon>
        <taxon>eudicotyledons</taxon>
        <taxon>Gunneridae</taxon>
        <taxon>Pentapetalae</taxon>
        <taxon>rosids</taxon>
        <taxon>fabids</taxon>
        <taxon>Rosales</taxon>
        <taxon>Cannabaceae</taxon>
        <taxon>Parasponia</taxon>
    </lineage>
</organism>
<accession>A0A2P5DQZ7</accession>
<evidence type="ECO:0000313" key="2">
    <source>
        <dbReference type="Proteomes" id="UP000237105"/>
    </source>
</evidence>
<dbReference type="AlphaFoldDB" id="A0A2P5DQZ7"/>
<protein>
    <submittedName>
        <fullName evidence="1">Uncharacterized protein</fullName>
    </submittedName>
</protein>
<dbReference type="OrthoDB" id="10629698at2759"/>
<name>A0A2P5DQZ7_PARAD</name>
<dbReference type="EMBL" id="JXTB01000022">
    <property type="protein sequence ID" value="PON75710.1"/>
    <property type="molecule type" value="Genomic_DNA"/>
</dbReference>
<sequence>MFFKVYVATPFGIITSAQSLKIPCNSEVCSYIFIFLATF</sequence>
<proteinExistence type="predicted"/>
<keyword evidence="2" id="KW-1185">Reference proteome</keyword>